<organism evidence="1 2">
    <name type="scientific">Cochliobolus sativus (strain ND90Pr / ATCC 201652)</name>
    <name type="common">Common root rot and spot blotch fungus</name>
    <name type="synonym">Bipolaris sorokiniana</name>
    <dbReference type="NCBI Taxonomy" id="665912"/>
    <lineage>
        <taxon>Eukaryota</taxon>
        <taxon>Fungi</taxon>
        <taxon>Dikarya</taxon>
        <taxon>Ascomycota</taxon>
        <taxon>Pezizomycotina</taxon>
        <taxon>Dothideomycetes</taxon>
        <taxon>Pleosporomycetidae</taxon>
        <taxon>Pleosporales</taxon>
        <taxon>Pleosporineae</taxon>
        <taxon>Pleosporaceae</taxon>
        <taxon>Bipolaris</taxon>
    </lineage>
</organism>
<gene>
    <name evidence="1" type="ORF">COCSADRAFT_274808</name>
</gene>
<keyword evidence="2" id="KW-1185">Reference proteome</keyword>
<evidence type="ECO:0000313" key="1">
    <source>
        <dbReference type="EMBL" id="EMD68636.1"/>
    </source>
</evidence>
<dbReference type="OMA" id="AETSWHA"/>
<dbReference type="OrthoDB" id="10379326at2759"/>
<evidence type="ECO:0000313" key="2">
    <source>
        <dbReference type="Proteomes" id="UP000016934"/>
    </source>
</evidence>
<sequence length="153" mass="16464">MWCRLGSWHEHGQVRYIMSLRAEDQETRVIGGIAGGGEPAAETSWHAVKRGKRDFYLPGAGCGTGGSRHPQMNGHAREAGGIPPTNVMVVMMLGTGMGTRRMKSMTMQLMQTMARQDPPDATQTQRRCNASVRAGQMGGQSGSHVLRAATIVG</sequence>
<protein>
    <submittedName>
        <fullName evidence="1">Uncharacterized protein</fullName>
    </submittedName>
</protein>
<dbReference type="GeneID" id="19135684"/>
<dbReference type="AlphaFoldDB" id="M2THC7"/>
<dbReference type="KEGG" id="bsc:COCSADRAFT_274808"/>
<name>M2THC7_COCSN</name>
<proteinExistence type="predicted"/>
<dbReference type="EMBL" id="KB445638">
    <property type="protein sequence ID" value="EMD68636.1"/>
    <property type="molecule type" value="Genomic_DNA"/>
</dbReference>
<dbReference type="Proteomes" id="UP000016934">
    <property type="component" value="Unassembled WGS sequence"/>
</dbReference>
<reference evidence="2" key="2">
    <citation type="journal article" date="2013" name="PLoS Genet.">
        <title>Comparative genome structure, secondary metabolite, and effector coding capacity across Cochliobolus pathogens.</title>
        <authorList>
            <person name="Condon B.J."/>
            <person name="Leng Y."/>
            <person name="Wu D."/>
            <person name="Bushley K.E."/>
            <person name="Ohm R.A."/>
            <person name="Otillar R."/>
            <person name="Martin J."/>
            <person name="Schackwitz W."/>
            <person name="Grimwood J."/>
            <person name="MohdZainudin N."/>
            <person name="Xue C."/>
            <person name="Wang R."/>
            <person name="Manning V.A."/>
            <person name="Dhillon B."/>
            <person name="Tu Z.J."/>
            <person name="Steffenson B.J."/>
            <person name="Salamov A."/>
            <person name="Sun H."/>
            <person name="Lowry S."/>
            <person name="LaButti K."/>
            <person name="Han J."/>
            <person name="Copeland A."/>
            <person name="Lindquist E."/>
            <person name="Barry K."/>
            <person name="Schmutz J."/>
            <person name="Baker S.E."/>
            <person name="Ciuffetti L.M."/>
            <person name="Grigoriev I.V."/>
            <person name="Zhong S."/>
            <person name="Turgeon B.G."/>
        </authorList>
    </citation>
    <scope>NUCLEOTIDE SEQUENCE [LARGE SCALE GENOMIC DNA]</scope>
    <source>
        <strain evidence="2">ND90Pr / ATCC 201652</strain>
    </source>
</reference>
<dbReference type="RefSeq" id="XP_007696186.1">
    <property type="nucleotide sequence ID" value="XM_007697996.1"/>
</dbReference>
<reference evidence="1 2" key="1">
    <citation type="journal article" date="2012" name="PLoS Pathog.">
        <title>Diverse lifestyles and strategies of plant pathogenesis encoded in the genomes of eighteen Dothideomycetes fungi.</title>
        <authorList>
            <person name="Ohm R.A."/>
            <person name="Feau N."/>
            <person name="Henrissat B."/>
            <person name="Schoch C.L."/>
            <person name="Horwitz B.A."/>
            <person name="Barry K.W."/>
            <person name="Condon B.J."/>
            <person name="Copeland A.C."/>
            <person name="Dhillon B."/>
            <person name="Glaser F."/>
            <person name="Hesse C.N."/>
            <person name="Kosti I."/>
            <person name="LaButti K."/>
            <person name="Lindquist E.A."/>
            <person name="Lucas S."/>
            <person name="Salamov A.A."/>
            <person name="Bradshaw R.E."/>
            <person name="Ciuffetti L."/>
            <person name="Hamelin R.C."/>
            <person name="Kema G.H.J."/>
            <person name="Lawrence C."/>
            <person name="Scott J.A."/>
            <person name="Spatafora J.W."/>
            <person name="Turgeon B.G."/>
            <person name="de Wit P.J.G.M."/>
            <person name="Zhong S."/>
            <person name="Goodwin S.B."/>
            <person name="Grigoriev I.V."/>
        </authorList>
    </citation>
    <scope>NUCLEOTIDE SEQUENCE [LARGE SCALE GENOMIC DNA]</scope>
    <source>
        <strain evidence="2">ND90Pr / ATCC 201652</strain>
    </source>
</reference>
<dbReference type="HOGENOM" id="CLU_139867_0_0_1"/>
<accession>M2THC7</accession>